<proteinExistence type="predicted"/>
<comment type="caution">
    <text evidence="2">The sequence shown here is derived from an EMBL/GenBank/DDBJ whole genome shotgun (WGS) entry which is preliminary data.</text>
</comment>
<evidence type="ECO:0000313" key="2">
    <source>
        <dbReference type="EMBL" id="MYM89416.1"/>
    </source>
</evidence>
<dbReference type="InterPro" id="IPR053853">
    <property type="entry name" value="FitA-like_RHH"/>
</dbReference>
<dbReference type="EMBL" id="WWCW01000074">
    <property type="protein sequence ID" value="MYM89416.1"/>
    <property type="molecule type" value="Genomic_DNA"/>
</dbReference>
<dbReference type="GO" id="GO:0006355">
    <property type="term" value="P:regulation of DNA-templated transcription"/>
    <property type="evidence" value="ECO:0007669"/>
    <property type="project" value="InterPro"/>
</dbReference>
<name>A0A845G8C6_9BURK</name>
<keyword evidence="2" id="KW-0238">DNA-binding</keyword>
<dbReference type="Gene3D" id="1.10.1220.10">
    <property type="entry name" value="Met repressor-like"/>
    <property type="match status" value="1"/>
</dbReference>
<accession>A0A845G8C6</accession>
<protein>
    <submittedName>
        <fullName evidence="2">DNA-binding protein</fullName>
    </submittedName>
</protein>
<dbReference type="Proteomes" id="UP000470302">
    <property type="component" value="Unassembled WGS sequence"/>
</dbReference>
<dbReference type="AlphaFoldDB" id="A0A845G8C6"/>
<dbReference type="InterPro" id="IPR013321">
    <property type="entry name" value="Arc_rbn_hlx_hlx"/>
</dbReference>
<dbReference type="Pfam" id="PF22513">
    <property type="entry name" value="FitA-like_RHH"/>
    <property type="match status" value="1"/>
</dbReference>
<dbReference type="RefSeq" id="WP_161098346.1">
    <property type="nucleotide sequence ID" value="NZ_WWCW01000074.1"/>
</dbReference>
<organism evidence="2 3">
    <name type="scientific">Duganella vulcania</name>
    <dbReference type="NCBI Taxonomy" id="2692166"/>
    <lineage>
        <taxon>Bacteria</taxon>
        <taxon>Pseudomonadati</taxon>
        <taxon>Pseudomonadota</taxon>
        <taxon>Betaproteobacteria</taxon>
        <taxon>Burkholderiales</taxon>
        <taxon>Oxalobacteraceae</taxon>
        <taxon>Telluria group</taxon>
        <taxon>Duganella</taxon>
    </lineage>
</organism>
<evidence type="ECO:0000259" key="1">
    <source>
        <dbReference type="Pfam" id="PF22513"/>
    </source>
</evidence>
<reference evidence="2 3" key="1">
    <citation type="submission" date="2020-01" db="EMBL/GenBank/DDBJ databases">
        <title>Novel species isolated from a subtropical stream in China.</title>
        <authorList>
            <person name="Lu H."/>
        </authorList>
    </citation>
    <scope>NUCLEOTIDE SEQUENCE [LARGE SCALE GENOMIC DNA]</scope>
    <source>
        <strain evidence="2 3">FT82W</strain>
    </source>
</reference>
<dbReference type="InterPro" id="IPR010985">
    <property type="entry name" value="Ribbon_hlx_hlx"/>
</dbReference>
<dbReference type="GO" id="GO:0003677">
    <property type="term" value="F:DNA binding"/>
    <property type="evidence" value="ECO:0007669"/>
    <property type="project" value="UniProtKB-KW"/>
</dbReference>
<gene>
    <name evidence="2" type="ORF">GTP91_19850</name>
</gene>
<feature type="domain" description="Antitoxin FitA-like ribbon-helix-helix" evidence="1">
    <location>
        <begin position="3"/>
        <end position="39"/>
    </location>
</feature>
<evidence type="ECO:0000313" key="3">
    <source>
        <dbReference type="Proteomes" id="UP000470302"/>
    </source>
</evidence>
<dbReference type="SUPFAM" id="SSF47598">
    <property type="entry name" value="Ribbon-helix-helix"/>
    <property type="match status" value="1"/>
</dbReference>
<sequence>MSQLLVRDLDDEIVDSLKRLAAANGRSAEAEHREILRAHLSKQPKKRSFKEVLAAMPDFGDDELFDLR</sequence>